<dbReference type="Pfam" id="PF09423">
    <property type="entry name" value="PhoD"/>
    <property type="match status" value="1"/>
</dbReference>
<proteinExistence type="predicted"/>
<reference evidence="3" key="2">
    <citation type="submission" date="2023-01" db="EMBL/GenBank/DDBJ databases">
        <title>Gilvimarinus xylanilyticus HB14 isolated from Caulerpa lentillifera aquaculture base in Hainan, China.</title>
        <authorList>
            <person name="Zhang Y.-J."/>
        </authorList>
    </citation>
    <scope>NUCLEOTIDE SEQUENCE</scope>
    <source>
        <strain evidence="3">HB14</strain>
    </source>
</reference>
<feature type="domain" description="PhoD-like phosphatase metallophosphatase" evidence="1">
    <location>
        <begin position="145"/>
        <end position="560"/>
    </location>
</feature>
<dbReference type="Pfam" id="PF16655">
    <property type="entry name" value="PhoD_N"/>
    <property type="match status" value="1"/>
</dbReference>
<evidence type="ECO:0000313" key="4">
    <source>
        <dbReference type="Proteomes" id="UP001139319"/>
    </source>
</evidence>
<dbReference type="PANTHER" id="PTHR43606:SF2">
    <property type="entry name" value="ALKALINE PHOSPHATASE FAMILY PROTEIN (AFU_ORTHOLOGUE AFUA_5G03860)"/>
    <property type="match status" value="1"/>
</dbReference>
<dbReference type="SUPFAM" id="SSF56300">
    <property type="entry name" value="Metallo-dependent phosphatases"/>
    <property type="match status" value="1"/>
</dbReference>
<feature type="domain" description="Phospholipase D N-terminal" evidence="2">
    <location>
        <begin position="44"/>
        <end position="134"/>
    </location>
</feature>
<organism evidence="3 4">
    <name type="scientific">Gilvimarinus xylanilyticus</name>
    <dbReference type="NCBI Taxonomy" id="2944139"/>
    <lineage>
        <taxon>Bacteria</taxon>
        <taxon>Pseudomonadati</taxon>
        <taxon>Pseudomonadota</taxon>
        <taxon>Gammaproteobacteria</taxon>
        <taxon>Cellvibrionales</taxon>
        <taxon>Cellvibrionaceae</taxon>
        <taxon>Gilvimarinus</taxon>
    </lineage>
</organism>
<dbReference type="EMBL" id="JAMFTH010000002">
    <property type="protein sequence ID" value="MCP8899591.1"/>
    <property type="molecule type" value="Genomic_DNA"/>
</dbReference>
<evidence type="ECO:0000259" key="2">
    <source>
        <dbReference type="Pfam" id="PF16655"/>
    </source>
</evidence>
<dbReference type="RefSeq" id="WP_253967886.1">
    <property type="nucleotide sequence ID" value="NZ_JAMFTH010000002.1"/>
</dbReference>
<gene>
    <name evidence="3" type="ORF">M6D89_09795</name>
</gene>
<dbReference type="PROSITE" id="PS51257">
    <property type="entry name" value="PROKAR_LIPOPROTEIN"/>
    <property type="match status" value="1"/>
</dbReference>
<dbReference type="CDD" id="cd07389">
    <property type="entry name" value="MPP_PhoD"/>
    <property type="match status" value="1"/>
</dbReference>
<comment type="caution">
    <text evidence="3">The sequence shown here is derived from an EMBL/GenBank/DDBJ whole genome shotgun (WGS) entry which is preliminary data.</text>
</comment>
<dbReference type="InterPro" id="IPR038607">
    <property type="entry name" value="PhoD-like_sf"/>
</dbReference>
<name>A0A9X2KT67_9GAMM</name>
<dbReference type="Gene3D" id="3.60.21.70">
    <property type="entry name" value="PhoD-like phosphatase"/>
    <property type="match status" value="1"/>
</dbReference>
<dbReference type="Proteomes" id="UP001139319">
    <property type="component" value="Unassembled WGS sequence"/>
</dbReference>
<evidence type="ECO:0000313" key="3">
    <source>
        <dbReference type="EMBL" id="MCP8899591.1"/>
    </source>
</evidence>
<dbReference type="InterPro" id="IPR029052">
    <property type="entry name" value="Metallo-depent_PP-like"/>
</dbReference>
<dbReference type="AlphaFoldDB" id="A0A9X2KT67"/>
<dbReference type="InterPro" id="IPR018946">
    <property type="entry name" value="PhoD-like_MPP"/>
</dbReference>
<protein>
    <submittedName>
        <fullName evidence="3">Alkaline phosphatase D family protein</fullName>
    </submittedName>
</protein>
<sequence length="592" mass="64341">MPDVSRRGFIRNGLFGLGGLYVTTALSGCGSDDDDSLGFGSFEHGVASGDPLADSVILWTRVTPADSGAESVRLSWEVSDSADFTTLLAQGSGEAHIARDFTVKVDVRDLNPDAHYYYRFRTAAAVSPVGKTRTLPDLTSEHLKLAVVSCSNYPAGYFHVYGELAQRDLDLVLHLGDYIYEYGPGGYASEQAAAMGRESQPANELFALDDYRARYAQYRSDADLQAVHASAPFLVVWDDHEIANDTYIGGAENHNEGEGDFNERKLAAMRAYFEWLPIRPLDAASDEDLAMPSSIYRQFEWGDLVNLLMLDTRNEARAKPLVMTDYFDAGTGAFDFEGLFGDINDPSRSLLGAQQLDWLRSAMVSSSATWQLLGQQVLMGQMYLPFAIATQQLAIPEYAELGVLAQLAARAEAGDPTLTADELAYLQANQSRLTPEVLALLQAPAVPYNLDAWDGYGAAREAVYAIAREANARLVVLAGDTHNAWASELANAEGTPVGVELATSSVSSPGLEEYLAIPASAYAQTEEGIVDMVAGLKYLNAGDRGFLLLDINRERVEAKWEFVSSIKEASYQLQSGRAQTMQVLSSNSTALT</sequence>
<evidence type="ECO:0000259" key="1">
    <source>
        <dbReference type="Pfam" id="PF09423"/>
    </source>
</evidence>
<dbReference type="PANTHER" id="PTHR43606">
    <property type="entry name" value="PHOSPHATASE, PUTATIVE (AFU_ORTHOLOGUE AFUA_6G08710)-RELATED"/>
    <property type="match status" value="1"/>
</dbReference>
<keyword evidence="4" id="KW-1185">Reference proteome</keyword>
<accession>A0A9X2KT67</accession>
<dbReference type="InterPro" id="IPR052900">
    <property type="entry name" value="Phospholipid_Metab_Enz"/>
</dbReference>
<reference evidence="3" key="1">
    <citation type="submission" date="2022-05" db="EMBL/GenBank/DDBJ databases">
        <authorList>
            <person name="Sun H.-N."/>
        </authorList>
    </citation>
    <scope>NUCLEOTIDE SEQUENCE</scope>
    <source>
        <strain evidence="3">HB14</strain>
    </source>
</reference>
<dbReference type="Gene3D" id="2.60.40.380">
    <property type="entry name" value="Purple acid phosphatase-like, N-terminal"/>
    <property type="match status" value="1"/>
</dbReference>
<dbReference type="InterPro" id="IPR032093">
    <property type="entry name" value="PhoD_N"/>
</dbReference>